<dbReference type="Proteomes" id="UP000186601">
    <property type="component" value="Unassembled WGS sequence"/>
</dbReference>
<feature type="region of interest" description="Disordered" evidence="1">
    <location>
        <begin position="138"/>
        <end position="160"/>
    </location>
</feature>
<proteinExistence type="predicted"/>
<gene>
    <name evidence="2" type="ORF">PHLCEN_2v11768</name>
</gene>
<feature type="compositionally biased region" description="Polar residues" evidence="1">
    <location>
        <begin position="142"/>
        <end position="160"/>
    </location>
</feature>
<reference evidence="2 3" key="1">
    <citation type="submission" date="2018-02" db="EMBL/GenBank/DDBJ databases">
        <title>Genome sequence of the basidiomycete white-rot fungus Phlebia centrifuga.</title>
        <authorList>
            <person name="Granchi Z."/>
            <person name="Peng M."/>
            <person name="de Vries R.P."/>
            <person name="Hilden K."/>
            <person name="Makela M.R."/>
            <person name="Grigoriev I."/>
            <person name="Riley R."/>
        </authorList>
    </citation>
    <scope>NUCLEOTIDE SEQUENCE [LARGE SCALE GENOMIC DNA]</scope>
    <source>
        <strain evidence="2 3">FBCC195</strain>
    </source>
</reference>
<protein>
    <submittedName>
        <fullName evidence="2">Uncharacterized protein</fullName>
    </submittedName>
</protein>
<accession>A0A2R6NK15</accession>
<dbReference type="AlphaFoldDB" id="A0A2R6NK15"/>
<name>A0A2R6NK15_9APHY</name>
<organism evidence="2 3">
    <name type="scientific">Hermanssonia centrifuga</name>
    <dbReference type="NCBI Taxonomy" id="98765"/>
    <lineage>
        <taxon>Eukaryota</taxon>
        <taxon>Fungi</taxon>
        <taxon>Dikarya</taxon>
        <taxon>Basidiomycota</taxon>
        <taxon>Agaricomycotina</taxon>
        <taxon>Agaricomycetes</taxon>
        <taxon>Polyporales</taxon>
        <taxon>Meruliaceae</taxon>
        <taxon>Hermanssonia</taxon>
    </lineage>
</organism>
<evidence type="ECO:0000256" key="1">
    <source>
        <dbReference type="SAM" id="MobiDB-lite"/>
    </source>
</evidence>
<evidence type="ECO:0000313" key="2">
    <source>
        <dbReference type="EMBL" id="PSR72362.1"/>
    </source>
</evidence>
<dbReference type="EMBL" id="MLYV02001193">
    <property type="protein sequence ID" value="PSR72362.1"/>
    <property type="molecule type" value="Genomic_DNA"/>
</dbReference>
<keyword evidence="3" id="KW-1185">Reference proteome</keyword>
<sequence length="210" mass="23286">MSSLERSNKSDADHSNQTIETFIQDYFPGWFQNRDEATPQNKRWGVYLQAPTPHLQLPTGLRKSLRCGESKLWSGTRQSSLIVSADVGAASSNRTAAHQSRNQYLASLNGREMGQGSNRMELDSGESTQLVLDILMNGRPPDTNQVTDKVPTSETGDSSCAESWVDIDDEDFDANTARIENWLRGTRAALPDIDQAVCLFLSTEGCIDER</sequence>
<evidence type="ECO:0000313" key="3">
    <source>
        <dbReference type="Proteomes" id="UP000186601"/>
    </source>
</evidence>
<comment type="caution">
    <text evidence="2">The sequence shown here is derived from an EMBL/GenBank/DDBJ whole genome shotgun (WGS) entry which is preliminary data.</text>
</comment>